<dbReference type="Proteomes" id="UP000003434">
    <property type="component" value="Unassembled WGS sequence"/>
</dbReference>
<evidence type="ECO:0000313" key="1">
    <source>
        <dbReference type="EMBL" id="EFU76615.1"/>
    </source>
</evidence>
<dbReference type="AlphaFoldDB" id="E6LNB8"/>
<protein>
    <submittedName>
        <fullName evidence="1">Uncharacterized protein</fullName>
    </submittedName>
</protein>
<name>E6LNB8_9FIRM</name>
<evidence type="ECO:0000313" key="2">
    <source>
        <dbReference type="Proteomes" id="UP000003434"/>
    </source>
</evidence>
<gene>
    <name evidence="1" type="ORF">HMPREF0381_1453</name>
</gene>
<reference evidence="1 2" key="1">
    <citation type="submission" date="2010-12" db="EMBL/GenBank/DDBJ databases">
        <authorList>
            <person name="Muzny D."/>
            <person name="Qin X."/>
            <person name="Deng J."/>
            <person name="Jiang H."/>
            <person name="Liu Y."/>
            <person name="Qu J."/>
            <person name="Song X.-Z."/>
            <person name="Zhang L."/>
            <person name="Thornton R."/>
            <person name="Coyle M."/>
            <person name="Francisco L."/>
            <person name="Jackson L."/>
            <person name="Javaid M."/>
            <person name="Korchina V."/>
            <person name="Kovar C."/>
            <person name="Mata R."/>
            <person name="Mathew T."/>
            <person name="Ngo R."/>
            <person name="Nguyen L."/>
            <person name="Nguyen N."/>
            <person name="Okwuonu G."/>
            <person name="Ongeri F."/>
            <person name="Pham C."/>
            <person name="Simmons D."/>
            <person name="Wilczek-Boney K."/>
            <person name="Hale W."/>
            <person name="Jakkamsetti A."/>
            <person name="Pham P."/>
            <person name="Ruth R."/>
            <person name="San Lucas F."/>
            <person name="Warren J."/>
            <person name="Zhang J."/>
            <person name="Zhao Z."/>
            <person name="Zhou C."/>
            <person name="Zhu D."/>
            <person name="Lee S."/>
            <person name="Bess C."/>
            <person name="Blankenburg K."/>
            <person name="Forbes L."/>
            <person name="Fu Q."/>
            <person name="Gubbala S."/>
            <person name="Hirani K."/>
            <person name="Jayaseelan J.C."/>
            <person name="Lara F."/>
            <person name="Munidasa M."/>
            <person name="Palculict T."/>
            <person name="Patil S."/>
            <person name="Pu L.-L."/>
            <person name="Saada N."/>
            <person name="Tang L."/>
            <person name="Weissenberger G."/>
            <person name="Zhu Y."/>
            <person name="Hemphill L."/>
            <person name="Shang Y."/>
            <person name="Youmans B."/>
            <person name="Ayvaz T."/>
            <person name="Ross M."/>
            <person name="Santibanez J."/>
            <person name="Aqrawi P."/>
            <person name="Gross S."/>
            <person name="Joshi V."/>
            <person name="Fowler G."/>
            <person name="Nazareth L."/>
            <person name="Reid J."/>
            <person name="Worley K."/>
            <person name="Petrosino J."/>
            <person name="Highlander S."/>
            <person name="Gibbs R."/>
        </authorList>
    </citation>
    <scope>NUCLEOTIDE SEQUENCE [LARGE SCALE GENOMIC DNA]</scope>
    <source>
        <strain evidence="1 2">DSM 3986</strain>
    </source>
</reference>
<dbReference type="HOGENOM" id="CLU_1747339_0_0_9"/>
<comment type="caution">
    <text evidence="1">The sequence shown here is derived from an EMBL/GenBank/DDBJ whole genome shotgun (WGS) entry which is preliminary data.</text>
</comment>
<organism evidence="1 2">
    <name type="scientific">Lachnoanaerobaculum saburreum DSM 3986</name>
    <dbReference type="NCBI Taxonomy" id="887325"/>
    <lineage>
        <taxon>Bacteria</taxon>
        <taxon>Bacillati</taxon>
        <taxon>Bacillota</taxon>
        <taxon>Clostridia</taxon>
        <taxon>Lachnospirales</taxon>
        <taxon>Lachnospiraceae</taxon>
        <taxon>Lachnoanaerobaculum</taxon>
    </lineage>
</organism>
<sequence length="149" mass="17167">MNEATNSFLTIFDNEKVLSGNEGISINDLKRLEMKNLNIMSCNTGHLNHKDNVTTKFLKTQNAMEVYSWYGSVVYNKMFGFRDIGFGGYVPGLAGSQRYFEAWEKPYEKRKLFGRIVYTWNKDKTDIVVSTAYVGDRIQLKYPMCDGID</sequence>
<dbReference type="EMBL" id="AEPW01000057">
    <property type="protein sequence ID" value="EFU76615.1"/>
    <property type="molecule type" value="Genomic_DNA"/>
</dbReference>
<accession>E6LNB8</accession>
<proteinExistence type="predicted"/>